<name>A0A6P0U8N7_9FLAO</name>
<feature type="signal peptide" evidence="1">
    <location>
        <begin position="1"/>
        <end position="24"/>
    </location>
</feature>
<protein>
    <recommendedName>
        <fullName evidence="4">Neuromedin U</fullName>
    </recommendedName>
</protein>
<dbReference type="AlphaFoldDB" id="A0A6P0U8N7"/>
<keyword evidence="3" id="KW-1185">Reference proteome</keyword>
<feature type="chain" id="PRO_5026652822" description="Neuromedin U" evidence="1">
    <location>
        <begin position="25"/>
        <end position="305"/>
    </location>
</feature>
<proteinExistence type="predicted"/>
<accession>A0A6P0U8N7</accession>
<gene>
    <name evidence="2" type="ORF">GWK09_00075</name>
</gene>
<sequence>MKKMLKIKKYLFLLMMLFSALINAQEAQETQDKPSADELAKELANPNNTRGTLNFNFDYVHYQGELPGAKSQNSFAMGFQPVLPVPLNKTTNLFVRPNIPLYFTQPTFGANGFENQGFGLGNISADIAIGKTFPSKTIGILGVFGSFRTASNEALRSPYTLLGPEIMVSQLFKWGVVGLMVNHSWNLNKIDPSTNDSFSILGDDVWISSEGGESASITAGQYVYAVSLSNGWQIMSSPTWSYNHNASKGNKLTLPLATGVTKVTHFGKLPIKFNLQYWYYVASPEAFGPQHQIRLTISPVVPLPW</sequence>
<evidence type="ECO:0000313" key="3">
    <source>
        <dbReference type="Proteomes" id="UP000468443"/>
    </source>
</evidence>
<comment type="caution">
    <text evidence="2">The sequence shown here is derived from an EMBL/GenBank/DDBJ whole genome shotgun (WGS) entry which is preliminary data.</text>
</comment>
<organism evidence="2 3">
    <name type="scientific">Muriicola jejuensis</name>
    <dbReference type="NCBI Taxonomy" id="504488"/>
    <lineage>
        <taxon>Bacteria</taxon>
        <taxon>Pseudomonadati</taxon>
        <taxon>Bacteroidota</taxon>
        <taxon>Flavobacteriia</taxon>
        <taxon>Flavobacteriales</taxon>
        <taxon>Flavobacteriaceae</taxon>
        <taxon>Muriicola</taxon>
    </lineage>
</organism>
<dbReference type="EMBL" id="JAABOP010000001">
    <property type="protein sequence ID" value="NER08902.1"/>
    <property type="molecule type" value="Genomic_DNA"/>
</dbReference>
<evidence type="ECO:0000313" key="2">
    <source>
        <dbReference type="EMBL" id="NER08902.1"/>
    </source>
</evidence>
<dbReference type="Proteomes" id="UP000468443">
    <property type="component" value="Unassembled WGS sequence"/>
</dbReference>
<dbReference type="RefSeq" id="WP_163690993.1">
    <property type="nucleotide sequence ID" value="NZ_JAABOP010000001.1"/>
</dbReference>
<reference evidence="2 3" key="1">
    <citation type="submission" date="2020-01" db="EMBL/GenBank/DDBJ databases">
        <title>Muriicola jejuensis KCTC 22299.</title>
        <authorList>
            <person name="Wang G."/>
        </authorList>
    </citation>
    <scope>NUCLEOTIDE SEQUENCE [LARGE SCALE GENOMIC DNA]</scope>
    <source>
        <strain evidence="2 3">KCTC 22299</strain>
    </source>
</reference>
<evidence type="ECO:0000256" key="1">
    <source>
        <dbReference type="SAM" id="SignalP"/>
    </source>
</evidence>
<keyword evidence="1" id="KW-0732">Signal</keyword>
<evidence type="ECO:0008006" key="4">
    <source>
        <dbReference type="Google" id="ProtNLM"/>
    </source>
</evidence>